<evidence type="ECO:0000256" key="2">
    <source>
        <dbReference type="SAM" id="MobiDB-lite"/>
    </source>
</evidence>
<dbReference type="CDD" id="cd06974">
    <property type="entry name" value="TerD_like"/>
    <property type="match status" value="1"/>
</dbReference>
<comment type="similarity">
    <text evidence="1">Belongs to the CAPAB/TerDEXZ family.</text>
</comment>
<reference evidence="4 5" key="1">
    <citation type="submission" date="2024-06" db="EMBL/GenBank/DDBJ databases">
        <title>The Natural Products Discovery Center: Release of the First 8490 Sequenced Strains for Exploring Actinobacteria Biosynthetic Diversity.</title>
        <authorList>
            <person name="Kalkreuter E."/>
            <person name="Kautsar S.A."/>
            <person name="Yang D."/>
            <person name="Bader C.D."/>
            <person name="Teijaro C.N."/>
            <person name="Fluegel L."/>
            <person name="Davis C.M."/>
            <person name="Simpson J.R."/>
            <person name="Lauterbach L."/>
            <person name="Steele A.D."/>
            <person name="Gui C."/>
            <person name="Meng S."/>
            <person name="Li G."/>
            <person name="Viehrig K."/>
            <person name="Ye F."/>
            <person name="Su P."/>
            <person name="Kiefer A.F."/>
            <person name="Nichols A."/>
            <person name="Cepeda A.J."/>
            <person name="Yan W."/>
            <person name="Fan B."/>
            <person name="Jiang Y."/>
            <person name="Adhikari A."/>
            <person name="Zheng C.-J."/>
            <person name="Schuster L."/>
            <person name="Cowan T.M."/>
            <person name="Smanski M.J."/>
            <person name="Chevrette M.G."/>
            <person name="De Carvalho L.P.S."/>
            <person name="Shen B."/>
        </authorList>
    </citation>
    <scope>NUCLEOTIDE SEQUENCE [LARGE SCALE GENOMIC DNA]</scope>
    <source>
        <strain evidence="4 5">NPDC048946</strain>
    </source>
</reference>
<sequence length="527" mass="56305">MTTMSKGANIPVPTTSLRAVVSWRTGGAPDVDVSALLLADTGKVRGEEDFIFYNQPTHPSGAVAHAGKQTGADGTATDAIRVDLSRVPADVVRIVVGASADGGTFGQVPGLALKLLDEAGREHAVFDIADATTETAFLFGELYLRNGAWKFRAVGQGYASGLAGLATDFGIAVDAEPEPPAAPQAPAAPAAGYTPPPMPPSAVQTAPNPAVRTLPTAPAAPVVAPPAPQQPATQQAAPASGAVSLKKQKLVNMEKRLGEEGHGRLLDLTKKAAVSLEKRGLGEHTARVALCLDISASMQNLFQSGKVQALVERVLSLGLRFDDNGEVDVFLFGQNGHEAGTLNLKQYQGWTNQMLQRYPLEGGTDYAAAMRLLRESYFKTSGPRHAPLADRVPVYVMFITDGMTSTEQLTREQVTYSSYEPIFWQFMGIGPSPKAVDKVDPSATVQTGPKKKPKLSERLQNKLIEKLTGGFAFLEELDNLQGRYTDNAAFFAVTDPANLTDEALFDLMMEEYPDWLNRARSMGLLIG</sequence>
<feature type="domain" description="VWFA" evidence="3">
    <location>
        <begin position="287"/>
        <end position="508"/>
    </location>
</feature>
<dbReference type="InterPro" id="IPR002035">
    <property type="entry name" value="VWF_A"/>
</dbReference>
<dbReference type="Pfam" id="PF02342">
    <property type="entry name" value="TerD"/>
    <property type="match status" value="1"/>
</dbReference>
<protein>
    <submittedName>
        <fullName evidence="4">VWA domain-containing protein</fullName>
    </submittedName>
</protein>
<accession>A0ABV3DDX6</accession>
<dbReference type="CDD" id="cd00198">
    <property type="entry name" value="vWFA"/>
    <property type="match status" value="1"/>
</dbReference>
<dbReference type="InterPro" id="IPR051324">
    <property type="entry name" value="Stress/Tellurium_Resist"/>
</dbReference>
<dbReference type="Pfam" id="PF10138">
    <property type="entry name" value="vWA-TerF-like"/>
    <property type="match status" value="2"/>
</dbReference>
<dbReference type="RefSeq" id="WP_358352202.1">
    <property type="nucleotide sequence ID" value="NZ_JBEZFP010000020.1"/>
</dbReference>
<dbReference type="InterPro" id="IPR036465">
    <property type="entry name" value="vWFA_dom_sf"/>
</dbReference>
<dbReference type="InterPro" id="IPR019303">
    <property type="entry name" value="vWA_TerF_C"/>
</dbReference>
<feature type="region of interest" description="Disordered" evidence="2">
    <location>
        <begin position="175"/>
        <end position="243"/>
    </location>
</feature>
<name>A0ABV3DDX6_9ACTN</name>
<dbReference type="Gene3D" id="3.40.50.410">
    <property type="entry name" value="von Willebrand factor, type A domain"/>
    <property type="match status" value="1"/>
</dbReference>
<evidence type="ECO:0000313" key="4">
    <source>
        <dbReference type="EMBL" id="MEU8133940.1"/>
    </source>
</evidence>
<organism evidence="4 5">
    <name type="scientific">Streptodolium elevatio</name>
    <dbReference type="NCBI Taxonomy" id="3157996"/>
    <lineage>
        <taxon>Bacteria</taxon>
        <taxon>Bacillati</taxon>
        <taxon>Actinomycetota</taxon>
        <taxon>Actinomycetes</taxon>
        <taxon>Kitasatosporales</taxon>
        <taxon>Streptomycetaceae</taxon>
        <taxon>Streptodolium</taxon>
    </lineage>
</organism>
<evidence type="ECO:0000256" key="1">
    <source>
        <dbReference type="ARBA" id="ARBA00008775"/>
    </source>
</evidence>
<dbReference type="PANTHER" id="PTHR32097">
    <property type="entry name" value="CAMP-BINDING PROTEIN 1-RELATED"/>
    <property type="match status" value="1"/>
</dbReference>
<dbReference type="InterPro" id="IPR003325">
    <property type="entry name" value="TerD"/>
</dbReference>
<evidence type="ECO:0000259" key="3">
    <source>
        <dbReference type="PROSITE" id="PS50234"/>
    </source>
</evidence>
<comment type="caution">
    <text evidence="4">The sequence shown here is derived from an EMBL/GenBank/DDBJ whole genome shotgun (WGS) entry which is preliminary data.</text>
</comment>
<feature type="compositionally biased region" description="Low complexity" evidence="2">
    <location>
        <begin position="230"/>
        <end position="239"/>
    </location>
</feature>
<keyword evidence="5" id="KW-1185">Reference proteome</keyword>
<evidence type="ECO:0000313" key="5">
    <source>
        <dbReference type="Proteomes" id="UP001551482"/>
    </source>
</evidence>
<proteinExistence type="inferred from homology"/>
<dbReference type="PROSITE" id="PS50234">
    <property type="entry name" value="VWFA"/>
    <property type="match status" value="1"/>
</dbReference>
<feature type="compositionally biased region" description="Low complexity" evidence="2">
    <location>
        <begin position="184"/>
        <end position="193"/>
    </location>
</feature>
<gene>
    <name evidence="4" type="ORF">AB0C36_10555</name>
</gene>
<dbReference type="Proteomes" id="UP001551482">
    <property type="component" value="Unassembled WGS sequence"/>
</dbReference>
<dbReference type="Gene3D" id="2.60.60.30">
    <property type="entry name" value="sav2460 like domains"/>
    <property type="match status" value="1"/>
</dbReference>
<dbReference type="PANTHER" id="PTHR32097:SF4">
    <property type="entry name" value="GENERAL STRESS PROTEIN 16U"/>
    <property type="match status" value="1"/>
</dbReference>
<dbReference type="SUPFAM" id="SSF53300">
    <property type="entry name" value="vWA-like"/>
    <property type="match status" value="1"/>
</dbReference>
<dbReference type="EMBL" id="JBEZFP010000020">
    <property type="protein sequence ID" value="MEU8133940.1"/>
    <property type="molecule type" value="Genomic_DNA"/>
</dbReference>